<comment type="caution">
    <text evidence="1">The sequence shown here is derived from an EMBL/GenBank/DDBJ whole genome shotgun (WGS) entry which is preliminary data.</text>
</comment>
<reference evidence="1" key="1">
    <citation type="submission" date="2024-02" db="EMBL/GenBank/DDBJ databases">
        <authorList>
            <consortium name="ELIXIR-Norway"/>
            <consortium name="Elixir Norway"/>
        </authorList>
    </citation>
    <scope>NUCLEOTIDE SEQUENCE</scope>
</reference>
<dbReference type="Pfam" id="PF01527">
    <property type="entry name" value="HTH_Tnp_1"/>
    <property type="match status" value="1"/>
</dbReference>
<dbReference type="Proteomes" id="UP001497444">
    <property type="component" value="Unassembled WGS sequence"/>
</dbReference>
<evidence type="ECO:0000313" key="1">
    <source>
        <dbReference type="EMBL" id="CAK9250936.1"/>
    </source>
</evidence>
<proteinExistence type="predicted"/>
<sequence>MAALKGDKTVSQLCQEFGVVASQIYKWKTALLARGSSIFEQGVSGVHLPENELDKLHATIGRLKVENDFLGRALGRSR</sequence>
<dbReference type="EMBL" id="CAXAQS010000278">
    <property type="protein sequence ID" value="CAK9250936.1"/>
    <property type="molecule type" value="Genomic_DNA"/>
</dbReference>
<evidence type="ECO:0008006" key="3">
    <source>
        <dbReference type="Google" id="ProtNLM"/>
    </source>
</evidence>
<gene>
    <name evidence="1" type="ORF">CSSPJE1EN1_LOCUS26314</name>
</gene>
<dbReference type="SUPFAM" id="SSF46689">
    <property type="entry name" value="Homeodomain-like"/>
    <property type="match status" value="1"/>
</dbReference>
<protein>
    <recommendedName>
        <fullName evidence="3">Transposase</fullName>
    </recommendedName>
</protein>
<accession>A0ABP0VAD8</accession>
<evidence type="ECO:0000313" key="2">
    <source>
        <dbReference type="Proteomes" id="UP001497444"/>
    </source>
</evidence>
<dbReference type="InterPro" id="IPR002514">
    <property type="entry name" value="Transposase_8"/>
</dbReference>
<keyword evidence="2" id="KW-1185">Reference proteome</keyword>
<name>A0ABP0VAD8_9BRYO</name>
<organism evidence="1 2">
    <name type="scientific">Sphagnum jensenii</name>
    <dbReference type="NCBI Taxonomy" id="128206"/>
    <lineage>
        <taxon>Eukaryota</taxon>
        <taxon>Viridiplantae</taxon>
        <taxon>Streptophyta</taxon>
        <taxon>Embryophyta</taxon>
        <taxon>Bryophyta</taxon>
        <taxon>Sphagnophytina</taxon>
        <taxon>Sphagnopsida</taxon>
        <taxon>Sphagnales</taxon>
        <taxon>Sphagnaceae</taxon>
        <taxon>Sphagnum</taxon>
    </lineage>
</organism>
<dbReference type="InterPro" id="IPR009057">
    <property type="entry name" value="Homeodomain-like_sf"/>
</dbReference>